<dbReference type="EMBL" id="MU155304">
    <property type="protein sequence ID" value="KAF9476163.1"/>
    <property type="molecule type" value="Genomic_DNA"/>
</dbReference>
<dbReference type="Proteomes" id="UP000807469">
    <property type="component" value="Unassembled WGS sequence"/>
</dbReference>
<evidence type="ECO:0000313" key="2">
    <source>
        <dbReference type="Proteomes" id="UP000807469"/>
    </source>
</evidence>
<comment type="caution">
    <text evidence="1">The sequence shown here is derived from an EMBL/GenBank/DDBJ whole genome shotgun (WGS) entry which is preliminary data.</text>
</comment>
<accession>A0A9P5YUP0</accession>
<organism evidence="1 2">
    <name type="scientific">Pholiota conissans</name>
    <dbReference type="NCBI Taxonomy" id="109636"/>
    <lineage>
        <taxon>Eukaryota</taxon>
        <taxon>Fungi</taxon>
        <taxon>Dikarya</taxon>
        <taxon>Basidiomycota</taxon>
        <taxon>Agaricomycotina</taxon>
        <taxon>Agaricomycetes</taxon>
        <taxon>Agaricomycetidae</taxon>
        <taxon>Agaricales</taxon>
        <taxon>Agaricineae</taxon>
        <taxon>Strophariaceae</taxon>
        <taxon>Pholiota</taxon>
    </lineage>
</organism>
<name>A0A9P5YUP0_9AGAR</name>
<dbReference type="AlphaFoldDB" id="A0A9P5YUP0"/>
<proteinExistence type="predicted"/>
<sequence>MSGQHQYFQDSTSTWMDTHGYKFIDQTQKYSKLPAEMVFTNECASSTSHNHQETAINVRYTAPPFAQDNSDTGMIQKAPAKEPTSLQITLPASYTGSSPAIDLTIPTYILSKIEASRVYQVDIPWADLSGIAITDGGKVPDDKGRMTIAKVIFLGKRKENRNASKQEQVKGYVLSILHFR</sequence>
<keyword evidence="2" id="KW-1185">Reference proteome</keyword>
<gene>
    <name evidence="1" type="ORF">BDN70DRAFT_995870</name>
</gene>
<reference evidence="1" key="1">
    <citation type="submission" date="2020-11" db="EMBL/GenBank/DDBJ databases">
        <authorList>
            <consortium name="DOE Joint Genome Institute"/>
            <person name="Ahrendt S."/>
            <person name="Riley R."/>
            <person name="Andreopoulos W."/>
            <person name="Labutti K."/>
            <person name="Pangilinan J."/>
            <person name="Ruiz-Duenas F.J."/>
            <person name="Barrasa J.M."/>
            <person name="Sanchez-Garcia M."/>
            <person name="Camarero S."/>
            <person name="Miyauchi S."/>
            <person name="Serrano A."/>
            <person name="Linde D."/>
            <person name="Babiker R."/>
            <person name="Drula E."/>
            <person name="Ayuso-Fernandez I."/>
            <person name="Pacheco R."/>
            <person name="Padilla G."/>
            <person name="Ferreira P."/>
            <person name="Barriuso J."/>
            <person name="Kellner H."/>
            <person name="Castanera R."/>
            <person name="Alfaro M."/>
            <person name="Ramirez L."/>
            <person name="Pisabarro A.G."/>
            <person name="Kuo A."/>
            <person name="Tritt A."/>
            <person name="Lipzen A."/>
            <person name="He G."/>
            <person name="Yan M."/>
            <person name="Ng V."/>
            <person name="Cullen D."/>
            <person name="Martin F."/>
            <person name="Rosso M.-N."/>
            <person name="Henrissat B."/>
            <person name="Hibbett D."/>
            <person name="Martinez A.T."/>
            <person name="Grigoriev I.V."/>
        </authorList>
    </citation>
    <scope>NUCLEOTIDE SEQUENCE</scope>
    <source>
        <strain evidence="1">CIRM-BRFM 674</strain>
    </source>
</reference>
<protein>
    <submittedName>
        <fullName evidence="1">Uncharacterized protein</fullName>
    </submittedName>
</protein>
<evidence type="ECO:0000313" key="1">
    <source>
        <dbReference type="EMBL" id="KAF9476163.1"/>
    </source>
</evidence>